<evidence type="ECO:0000256" key="7">
    <source>
        <dbReference type="PIRSR" id="PIRSR000517-1"/>
    </source>
</evidence>
<evidence type="ECO:0000256" key="4">
    <source>
        <dbReference type="ARBA" id="ARBA00022679"/>
    </source>
</evidence>
<comment type="caution">
    <text evidence="9">The sequence shown here is derived from an EMBL/GenBank/DDBJ whole genome shotgun (WGS) entry which is preliminary data.</text>
</comment>
<dbReference type="SUPFAM" id="SSF53383">
    <property type="entry name" value="PLP-dependent transferases"/>
    <property type="match status" value="1"/>
</dbReference>
<evidence type="ECO:0000256" key="5">
    <source>
        <dbReference type="ARBA" id="ARBA00022898"/>
    </source>
</evidence>
<dbReference type="InterPro" id="IPR005958">
    <property type="entry name" value="TyrNic_aminoTrfase"/>
</dbReference>
<keyword evidence="3" id="KW-0032">Aminotransferase</keyword>
<keyword evidence="5 6" id="KW-0663">Pyridoxal phosphate</keyword>
<dbReference type="PANTHER" id="PTHR45744">
    <property type="entry name" value="TYROSINE AMINOTRANSFERASE"/>
    <property type="match status" value="1"/>
</dbReference>
<dbReference type="GO" id="GO:0006572">
    <property type="term" value="P:L-tyrosine catabolic process"/>
    <property type="evidence" value="ECO:0007669"/>
    <property type="project" value="TreeGrafter"/>
</dbReference>
<evidence type="ECO:0000256" key="6">
    <source>
        <dbReference type="PIRNR" id="PIRNR000517"/>
    </source>
</evidence>
<feature type="domain" description="Aminotransferase class I/classII large" evidence="8">
    <location>
        <begin position="60"/>
        <end position="395"/>
    </location>
</feature>
<keyword evidence="10" id="KW-1185">Reference proteome</keyword>
<protein>
    <recommendedName>
        <fullName evidence="8">Aminotransferase class I/classII large domain-containing protein</fullName>
    </recommendedName>
</protein>
<dbReference type="Pfam" id="PF00155">
    <property type="entry name" value="Aminotran_1_2"/>
    <property type="match status" value="1"/>
</dbReference>
<dbReference type="NCBIfam" id="TIGR01265">
    <property type="entry name" value="tyr_nico_aTase"/>
    <property type="match status" value="1"/>
</dbReference>
<dbReference type="Gene3D" id="3.90.1150.10">
    <property type="entry name" value="Aspartate Aminotransferase, domain 1"/>
    <property type="match status" value="1"/>
</dbReference>
<dbReference type="Gene3D" id="3.40.640.10">
    <property type="entry name" value="Type I PLP-dependent aspartate aminotransferase-like (Major domain)"/>
    <property type="match status" value="1"/>
</dbReference>
<dbReference type="AlphaFoldDB" id="A0AAU9KBW4"/>
<name>A0AAU9KBW4_9CILI</name>
<feature type="modified residue" description="N6-(pyridoxal phosphate)lysine" evidence="7">
    <location>
        <position position="242"/>
    </location>
</feature>
<keyword evidence="4" id="KW-0808">Transferase</keyword>
<evidence type="ECO:0000259" key="8">
    <source>
        <dbReference type="Pfam" id="PF00155"/>
    </source>
</evidence>
<dbReference type="InterPro" id="IPR015422">
    <property type="entry name" value="PyrdxlP-dep_Trfase_small"/>
</dbReference>
<organism evidence="9 10">
    <name type="scientific">Blepharisma stoltei</name>
    <dbReference type="NCBI Taxonomy" id="1481888"/>
    <lineage>
        <taxon>Eukaryota</taxon>
        <taxon>Sar</taxon>
        <taxon>Alveolata</taxon>
        <taxon>Ciliophora</taxon>
        <taxon>Postciliodesmatophora</taxon>
        <taxon>Heterotrichea</taxon>
        <taxon>Heterotrichida</taxon>
        <taxon>Blepharismidae</taxon>
        <taxon>Blepharisma</taxon>
    </lineage>
</organism>
<comment type="cofactor">
    <cofactor evidence="1 6 7">
        <name>pyridoxal 5'-phosphate</name>
        <dbReference type="ChEBI" id="CHEBI:597326"/>
    </cofactor>
</comment>
<dbReference type="Proteomes" id="UP001162131">
    <property type="component" value="Unassembled WGS sequence"/>
</dbReference>
<dbReference type="GO" id="GO:0030170">
    <property type="term" value="F:pyridoxal phosphate binding"/>
    <property type="evidence" value="ECO:0007669"/>
    <property type="project" value="InterPro"/>
</dbReference>
<dbReference type="InterPro" id="IPR004839">
    <property type="entry name" value="Aminotransferase_I/II_large"/>
</dbReference>
<evidence type="ECO:0000313" key="9">
    <source>
        <dbReference type="EMBL" id="CAG9334365.1"/>
    </source>
</evidence>
<dbReference type="CDD" id="cd00609">
    <property type="entry name" value="AAT_like"/>
    <property type="match status" value="1"/>
</dbReference>
<evidence type="ECO:0000256" key="3">
    <source>
        <dbReference type="ARBA" id="ARBA00022576"/>
    </source>
</evidence>
<dbReference type="InterPro" id="IPR015421">
    <property type="entry name" value="PyrdxlP-dep_Trfase_major"/>
</dbReference>
<dbReference type="InterPro" id="IPR015424">
    <property type="entry name" value="PyrdxlP-dep_Trfase"/>
</dbReference>
<dbReference type="GO" id="GO:0004838">
    <property type="term" value="F:L-tyrosine-2-oxoglutarate transaminase activity"/>
    <property type="evidence" value="ECO:0007669"/>
    <property type="project" value="TreeGrafter"/>
</dbReference>
<evidence type="ECO:0000256" key="2">
    <source>
        <dbReference type="ARBA" id="ARBA00007441"/>
    </source>
</evidence>
<gene>
    <name evidence="9" type="ORF">BSTOLATCC_MIC60984</name>
</gene>
<proteinExistence type="inferred from homology"/>
<dbReference type="EMBL" id="CAJZBQ010000058">
    <property type="protein sequence ID" value="CAG9334365.1"/>
    <property type="molecule type" value="Genomic_DNA"/>
</dbReference>
<evidence type="ECO:0000313" key="10">
    <source>
        <dbReference type="Proteomes" id="UP001162131"/>
    </source>
</evidence>
<dbReference type="PIRSF" id="PIRSF000517">
    <property type="entry name" value="Tyr_transaminase"/>
    <property type="match status" value="1"/>
</dbReference>
<dbReference type="PANTHER" id="PTHR45744:SF2">
    <property type="entry name" value="TYROSINE AMINOTRANSFERASE"/>
    <property type="match status" value="1"/>
</dbReference>
<comment type="similarity">
    <text evidence="2 6">Belongs to the class-I pyridoxal-phosphate-dependent aminotransferase family.</text>
</comment>
<reference evidence="9" key="1">
    <citation type="submission" date="2021-09" db="EMBL/GenBank/DDBJ databases">
        <authorList>
            <consortium name="AG Swart"/>
            <person name="Singh M."/>
            <person name="Singh A."/>
            <person name="Seah K."/>
            <person name="Emmerich C."/>
        </authorList>
    </citation>
    <scope>NUCLEOTIDE SEQUENCE</scope>
    <source>
        <strain evidence="9">ATCC30299</strain>
    </source>
</reference>
<evidence type="ECO:0000256" key="1">
    <source>
        <dbReference type="ARBA" id="ARBA00001933"/>
    </source>
</evidence>
<sequence>MASWNLSSSQRAKDTINPIRETVATILLPTDFHLPTYSLALGDPSVFPDFAVNPIFTRIAQENLLSGTGNGYCLAAGPRPAREALARQFSYENIQLSWEDVILDIGGSGAIHTAMQVFLNPGDNILIPAPGFPLYKCMAGNLSAEARLYSLRPDHGWEIDFNDLDRLVDERTKLLVIINPSNPCGSVFTKEHLLEILDWAERHKICILADEVYTGMSYGKPHIPIGSLTDEVPVFTIGAMSKMYLVPGWRCGWLIVYDKHNKCAEFRDAILKVKNMLLHPAPFIANSIPAIIEQTPENYMSEVMQKVKERAELVYQKIQETPGLSMQMPEGALYCMISIDLEAFEDFGNSIIFAEKLAREQGVLVLPGESFMSHRAFRVVLCQSRAVLEECMDRIKNFAAAHHKK</sequence>
<accession>A0AAU9KBW4</accession>